<evidence type="ECO:0000313" key="2">
    <source>
        <dbReference type="EMBL" id="ROR55459.1"/>
    </source>
</evidence>
<sequence>MTKTQTRKTLDSYRLTQGVGPVTDPHVFELFQPWLQLHVPRLAGRPLHVVWKPGDAARGRRGSLCYAAELPDGRLQPFSTSAILRPPTEVEVRTKRMREAIAGQMAGFKASAFRDAEPELPLSALSGQPLTWDDAEVDHLVPFHRLRDTWLTSAEDPDDMDSWAIWHLTHARVRLLSRAENSARGGAEGDEGFPPGMQRLFA</sequence>
<evidence type="ECO:0000256" key="1">
    <source>
        <dbReference type="SAM" id="MobiDB-lite"/>
    </source>
</evidence>
<evidence type="ECO:0000313" key="3">
    <source>
        <dbReference type="Proteomes" id="UP000275749"/>
    </source>
</evidence>
<dbReference type="Proteomes" id="UP000275749">
    <property type="component" value="Unassembled WGS sequence"/>
</dbReference>
<dbReference type="EMBL" id="RKHG01000001">
    <property type="protein sequence ID" value="ROR55459.1"/>
    <property type="molecule type" value="Genomic_DNA"/>
</dbReference>
<proteinExistence type="predicted"/>
<gene>
    <name evidence="2" type="ORF">EDD41_2733</name>
</gene>
<comment type="caution">
    <text evidence="2">The sequence shown here is derived from an EMBL/GenBank/DDBJ whole genome shotgun (WGS) entry which is preliminary data.</text>
</comment>
<reference evidence="2 3" key="1">
    <citation type="submission" date="2018-11" db="EMBL/GenBank/DDBJ databases">
        <title>Sequencing the genomes of 1000 actinobacteria strains.</title>
        <authorList>
            <person name="Klenk H.-P."/>
        </authorList>
    </citation>
    <scope>NUCLEOTIDE SEQUENCE [LARGE SCALE GENOMIC DNA]</scope>
    <source>
        <strain evidence="2 3">DSM 10546</strain>
    </source>
</reference>
<dbReference type="AlphaFoldDB" id="A0A3N1ZX79"/>
<dbReference type="RefSeq" id="WP_123576259.1">
    <property type="nucleotide sequence ID" value="NZ_RKHG01000001.1"/>
</dbReference>
<name>A0A3N1ZX79_9ACTN</name>
<organism evidence="2 3">
    <name type="scientific">Luteococcus japonicus</name>
    <dbReference type="NCBI Taxonomy" id="33984"/>
    <lineage>
        <taxon>Bacteria</taxon>
        <taxon>Bacillati</taxon>
        <taxon>Actinomycetota</taxon>
        <taxon>Actinomycetes</taxon>
        <taxon>Propionibacteriales</taxon>
        <taxon>Propionibacteriaceae</taxon>
        <taxon>Luteococcus</taxon>
    </lineage>
</organism>
<protein>
    <submittedName>
        <fullName evidence="2">Uncharacterized protein</fullName>
    </submittedName>
</protein>
<feature type="region of interest" description="Disordered" evidence="1">
    <location>
        <begin position="182"/>
        <end position="202"/>
    </location>
</feature>
<accession>A0A3N1ZX79</accession>